<sequence length="170" mass="19894">MPIDDYGIFVSDIDGFREDQDRFDIDILKKSVKIKGTIELQNMRDDEHADTREIRMLAIDRRYADRPQASFLATGYYSPEGLVKDSSQAEVMHPLEDGIEGVSIAARVDNAVKHGRDAKSVARTYLSGEEICRFGHCCQSRRVEVLRIQYNTKWVYYRDEFSERQWEWFE</sequence>
<name>A0A069REI8_PEPLI</name>
<dbReference type="AlphaFoldDB" id="A0A069REI8"/>
<dbReference type="EMBL" id="JJMM01000010">
    <property type="protein sequence ID" value="KDR95479.1"/>
    <property type="molecule type" value="Genomic_DNA"/>
</dbReference>
<organism evidence="1 2">
    <name type="scientific">Peptoclostridium litorale DSM 5388</name>
    <dbReference type="NCBI Taxonomy" id="1121324"/>
    <lineage>
        <taxon>Bacteria</taxon>
        <taxon>Bacillati</taxon>
        <taxon>Bacillota</taxon>
        <taxon>Clostridia</taxon>
        <taxon>Peptostreptococcales</taxon>
        <taxon>Peptoclostridiaceae</taxon>
        <taxon>Peptoclostridium</taxon>
    </lineage>
</organism>
<evidence type="ECO:0000313" key="1">
    <source>
        <dbReference type="EMBL" id="KDR95479.1"/>
    </source>
</evidence>
<dbReference type="Proteomes" id="UP000027946">
    <property type="component" value="Unassembled WGS sequence"/>
</dbReference>
<evidence type="ECO:0000313" key="2">
    <source>
        <dbReference type="Proteomes" id="UP000027946"/>
    </source>
</evidence>
<accession>A0A069REI8</accession>
<comment type="caution">
    <text evidence="1">The sequence shown here is derived from an EMBL/GenBank/DDBJ whole genome shotgun (WGS) entry which is preliminary data.</text>
</comment>
<dbReference type="STRING" id="1121324.CLIT_10c02060"/>
<keyword evidence="2" id="KW-1185">Reference proteome</keyword>
<protein>
    <submittedName>
        <fullName evidence="1">Uncharacterized protein</fullName>
    </submittedName>
</protein>
<reference evidence="1 2" key="1">
    <citation type="submission" date="2014-03" db="EMBL/GenBank/DDBJ databases">
        <title>Genome sequence of Clostridium litorale W6, DSM 5388.</title>
        <authorList>
            <person name="Poehlein A."/>
            <person name="Jagirdar A."/>
            <person name="Khonsari B."/>
            <person name="Chibani C.M."/>
            <person name="Gutierrez Gutierrez D.A."/>
            <person name="Davydova E."/>
            <person name="Alghaithi H.S."/>
            <person name="Nair K.P."/>
            <person name="Dhamotharan K."/>
            <person name="Chandran L."/>
            <person name="G W."/>
            <person name="Daniel R."/>
        </authorList>
    </citation>
    <scope>NUCLEOTIDE SEQUENCE [LARGE SCALE GENOMIC DNA]</scope>
    <source>
        <strain evidence="1 2">W6</strain>
    </source>
</reference>
<proteinExistence type="predicted"/>
<dbReference type="RefSeq" id="WP_038263750.1">
    <property type="nucleotide sequence ID" value="NZ_FSRH01000010.1"/>
</dbReference>
<gene>
    <name evidence="1" type="ORF">CLIT_10c02060</name>
</gene>